<feature type="compositionally biased region" description="Basic and acidic residues" evidence="1">
    <location>
        <begin position="101"/>
        <end position="115"/>
    </location>
</feature>
<evidence type="ECO:0000313" key="2">
    <source>
        <dbReference type="EMBL" id="KAF1967294.1"/>
    </source>
</evidence>
<evidence type="ECO:0000313" key="3">
    <source>
        <dbReference type="Proteomes" id="UP000800036"/>
    </source>
</evidence>
<feature type="region of interest" description="Disordered" evidence="1">
    <location>
        <begin position="1"/>
        <end position="115"/>
    </location>
</feature>
<feature type="compositionally biased region" description="Polar residues" evidence="1">
    <location>
        <begin position="49"/>
        <end position="65"/>
    </location>
</feature>
<reference evidence="2" key="1">
    <citation type="journal article" date="2020" name="Stud. Mycol.">
        <title>101 Dothideomycetes genomes: a test case for predicting lifestyles and emergence of pathogens.</title>
        <authorList>
            <person name="Haridas S."/>
            <person name="Albert R."/>
            <person name="Binder M."/>
            <person name="Bloem J."/>
            <person name="Labutti K."/>
            <person name="Salamov A."/>
            <person name="Andreopoulos B."/>
            <person name="Baker S."/>
            <person name="Barry K."/>
            <person name="Bills G."/>
            <person name="Bluhm B."/>
            <person name="Cannon C."/>
            <person name="Castanera R."/>
            <person name="Culley D."/>
            <person name="Daum C."/>
            <person name="Ezra D."/>
            <person name="Gonzalez J."/>
            <person name="Henrissat B."/>
            <person name="Kuo A."/>
            <person name="Liang C."/>
            <person name="Lipzen A."/>
            <person name="Lutzoni F."/>
            <person name="Magnuson J."/>
            <person name="Mondo S."/>
            <person name="Nolan M."/>
            <person name="Ohm R."/>
            <person name="Pangilinan J."/>
            <person name="Park H.-J."/>
            <person name="Ramirez L."/>
            <person name="Alfaro M."/>
            <person name="Sun H."/>
            <person name="Tritt A."/>
            <person name="Yoshinaga Y."/>
            <person name="Zwiers L.-H."/>
            <person name="Turgeon B."/>
            <person name="Goodwin S."/>
            <person name="Spatafora J."/>
            <person name="Crous P."/>
            <person name="Grigoriev I."/>
        </authorList>
    </citation>
    <scope>NUCLEOTIDE SEQUENCE</scope>
    <source>
        <strain evidence="2">CBS 107.79</strain>
    </source>
</reference>
<proteinExistence type="predicted"/>
<dbReference type="EMBL" id="ML976734">
    <property type="protein sequence ID" value="KAF1967294.1"/>
    <property type="molecule type" value="Genomic_DNA"/>
</dbReference>
<name>A0A6A5URL8_9PLEO</name>
<feature type="compositionally biased region" description="Polar residues" evidence="1">
    <location>
        <begin position="1"/>
        <end position="34"/>
    </location>
</feature>
<organism evidence="2 3">
    <name type="scientific">Bimuria novae-zelandiae CBS 107.79</name>
    <dbReference type="NCBI Taxonomy" id="1447943"/>
    <lineage>
        <taxon>Eukaryota</taxon>
        <taxon>Fungi</taxon>
        <taxon>Dikarya</taxon>
        <taxon>Ascomycota</taxon>
        <taxon>Pezizomycotina</taxon>
        <taxon>Dothideomycetes</taxon>
        <taxon>Pleosporomycetidae</taxon>
        <taxon>Pleosporales</taxon>
        <taxon>Massarineae</taxon>
        <taxon>Didymosphaeriaceae</taxon>
        <taxon>Bimuria</taxon>
    </lineage>
</organism>
<dbReference type="Proteomes" id="UP000800036">
    <property type="component" value="Unassembled WGS sequence"/>
</dbReference>
<dbReference type="AlphaFoldDB" id="A0A6A5URL8"/>
<gene>
    <name evidence="2" type="ORF">BU23DRAFT_483910</name>
</gene>
<dbReference type="OrthoDB" id="3784937at2759"/>
<evidence type="ECO:0000256" key="1">
    <source>
        <dbReference type="SAM" id="MobiDB-lite"/>
    </source>
</evidence>
<protein>
    <submittedName>
        <fullName evidence="2">Uncharacterized protein</fullName>
    </submittedName>
</protein>
<sequence>MSSLTSQEFSATQGDLPINQGTVTKDTGPDSNPSVPFKVGNKNTDELDASTTDKTSFGNNASGTSETRREEDLSFQQDGGGPGFVGKKTSSESLIDSIEGSVHERVEGEYSRAMG</sequence>
<keyword evidence="3" id="KW-1185">Reference proteome</keyword>
<accession>A0A6A5URL8</accession>